<protein>
    <submittedName>
        <fullName evidence="1">5594_t:CDS:1</fullName>
    </submittedName>
</protein>
<dbReference type="AlphaFoldDB" id="A0A9N9NSX9"/>
<dbReference type="OrthoDB" id="2373449at2759"/>
<keyword evidence="2" id="KW-1185">Reference proteome</keyword>
<sequence length="123" mass="13426">LSPDVKNTDLFISSVIAHVVALHTSLPANASPLSAYMQLLYDYKDTYILTCTSDELALITNAIIAKDSGTRRYQCKCGNIYFIDNCGRPDENGGLDHVLNEGSSSIDSDKIKRSIAVKDKQGL</sequence>
<proteinExistence type="predicted"/>
<dbReference type="EMBL" id="CAJVPZ010039407">
    <property type="protein sequence ID" value="CAG8757379.1"/>
    <property type="molecule type" value="Genomic_DNA"/>
</dbReference>
<evidence type="ECO:0000313" key="1">
    <source>
        <dbReference type="EMBL" id="CAG8757379.1"/>
    </source>
</evidence>
<name>A0A9N9NSX9_9GLOM</name>
<organism evidence="1 2">
    <name type="scientific">Racocetra fulgida</name>
    <dbReference type="NCBI Taxonomy" id="60492"/>
    <lineage>
        <taxon>Eukaryota</taxon>
        <taxon>Fungi</taxon>
        <taxon>Fungi incertae sedis</taxon>
        <taxon>Mucoromycota</taxon>
        <taxon>Glomeromycotina</taxon>
        <taxon>Glomeromycetes</taxon>
        <taxon>Diversisporales</taxon>
        <taxon>Gigasporaceae</taxon>
        <taxon>Racocetra</taxon>
    </lineage>
</organism>
<gene>
    <name evidence="1" type="ORF">RFULGI_LOCUS14052</name>
</gene>
<feature type="non-terminal residue" evidence="1">
    <location>
        <position position="1"/>
    </location>
</feature>
<dbReference type="Proteomes" id="UP000789396">
    <property type="component" value="Unassembled WGS sequence"/>
</dbReference>
<reference evidence="1" key="1">
    <citation type="submission" date="2021-06" db="EMBL/GenBank/DDBJ databases">
        <authorList>
            <person name="Kallberg Y."/>
            <person name="Tangrot J."/>
            <person name="Rosling A."/>
        </authorList>
    </citation>
    <scope>NUCLEOTIDE SEQUENCE</scope>
    <source>
        <strain evidence="1">IN212</strain>
    </source>
</reference>
<comment type="caution">
    <text evidence="1">The sequence shown here is derived from an EMBL/GenBank/DDBJ whole genome shotgun (WGS) entry which is preliminary data.</text>
</comment>
<evidence type="ECO:0000313" key="2">
    <source>
        <dbReference type="Proteomes" id="UP000789396"/>
    </source>
</evidence>
<accession>A0A9N9NSX9</accession>